<organism evidence="8 9">
    <name type="scientific">Priestia koreensis</name>
    <dbReference type="NCBI Taxonomy" id="284581"/>
    <lineage>
        <taxon>Bacteria</taxon>
        <taxon>Bacillati</taxon>
        <taxon>Bacillota</taxon>
        <taxon>Bacilli</taxon>
        <taxon>Bacillales</taxon>
        <taxon>Bacillaceae</taxon>
        <taxon>Priestia</taxon>
    </lineage>
</organism>
<keyword evidence="4 6" id="KW-1133">Transmembrane helix</keyword>
<feature type="domain" description="DUF202" evidence="7">
    <location>
        <begin position="14"/>
        <end position="83"/>
    </location>
</feature>
<evidence type="ECO:0000313" key="9">
    <source>
        <dbReference type="Proteomes" id="UP000037558"/>
    </source>
</evidence>
<evidence type="ECO:0000256" key="5">
    <source>
        <dbReference type="ARBA" id="ARBA00023136"/>
    </source>
</evidence>
<keyword evidence="5 6" id="KW-0472">Membrane</keyword>
<comment type="caution">
    <text evidence="8">The sequence shown here is derived from an EMBL/GenBank/DDBJ whole genome shotgun (WGS) entry which is preliminary data.</text>
</comment>
<evidence type="ECO:0000256" key="4">
    <source>
        <dbReference type="ARBA" id="ARBA00022989"/>
    </source>
</evidence>
<dbReference type="PATRIC" id="fig|284581.3.peg.4701"/>
<keyword evidence="9" id="KW-1185">Reference proteome</keyword>
<dbReference type="InterPro" id="IPR052053">
    <property type="entry name" value="IM_YidH-like"/>
</dbReference>
<sequence>MEKKQTVDSTYIQQHLASERTYLAWIRTAIAIVGVGFLVTNLHFNKLSEMFTWADTVVTTIGFLSVVLGVLTIIVSTVSYMRKRGQINTQTFKASYGNVIFLSVSLLIIFIAFFVYLLKVMIHM</sequence>
<dbReference type="PANTHER" id="PTHR34187">
    <property type="entry name" value="FGR18P"/>
    <property type="match status" value="1"/>
</dbReference>
<dbReference type="STRING" id="284581.AMD01_06485"/>
<keyword evidence="3 6" id="KW-0812">Transmembrane</keyword>
<feature type="transmembrane region" description="Helical" evidence="6">
    <location>
        <begin position="21"/>
        <end position="44"/>
    </location>
</feature>
<accession>A0A0M0L9Z3</accession>
<feature type="transmembrane region" description="Helical" evidence="6">
    <location>
        <begin position="56"/>
        <end position="78"/>
    </location>
</feature>
<protein>
    <recommendedName>
        <fullName evidence="7">DUF202 domain-containing protein</fullName>
    </recommendedName>
</protein>
<dbReference type="GO" id="GO:0005886">
    <property type="term" value="C:plasma membrane"/>
    <property type="evidence" value="ECO:0007669"/>
    <property type="project" value="UniProtKB-SubCell"/>
</dbReference>
<dbReference type="EMBL" id="LILC01000007">
    <property type="protein sequence ID" value="KOO47672.1"/>
    <property type="molecule type" value="Genomic_DNA"/>
</dbReference>
<dbReference type="RefSeq" id="WP_053400586.1">
    <property type="nucleotide sequence ID" value="NZ_JAUKEN010000001.1"/>
</dbReference>
<evidence type="ECO:0000259" key="7">
    <source>
        <dbReference type="Pfam" id="PF02656"/>
    </source>
</evidence>
<dbReference type="Pfam" id="PF02656">
    <property type="entry name" value="DUF202"/>
    <property type="match status" value="1"/>
</dbReference>
<dbReference type="PANTHER" id="PTHR34187:SF2">
    <property type="entry name" value="DUF202 DOMAIN-CONTAINING PROTEIN"/>
    <property type="match status" value="1"/>
</dbReference>
<gene>
    <name evidence="8" type="ORF">AMD01_06485</name>
</gene>
<evidence type="ECO:0000313" key="8">
    <source>
        <dbReference type="EMBL" id="KOO47672.1"/>
    </source>
</evidence>
<evidence type="ECO:0000256" key="1">
    <source>
        <dbReference type="ARBA" id="ARBA00004651"/>
    </source>
</evidence>
<evidence type="ECO:0000256" key="6">
    <source>
        <dbReference type="SAM" id="Phobius"/>
    </source>
</evidence>
<evidence type="ECO:0000256" key="2">
    <source>
        <dbReference type="ARBA" id="ARBA00022475"/>
    </source>
</evidence>
<reference evidence="9" key="1">
    <citation type="submission" date="2015-08" db="EMBL/GenBank/DDBJ databases">
        <title>Fjat-14210 dsm16467.</title>
        <authorList>
            <person name="Liu B."/>
            <person name="Wang J."/>
            <person name="Zhu Y."/>
            <person name="Liu G."/>
            <person name="Chen Q."/>
            <person name="Chen Z."/>
            <person name="Lan J."/>
            <person name="Che J."/>
            <person name="Ge C."/>
            <person name="Shi H."/>
            <person name="Pan Z."/>
            <person name="Liu X."/>
        </authorList>
    </citation>
    <scope>NUCLEOTIDE SEQUENCE [LARGE SCALE GENOMIC DNA]</scope>
    <source>
        <strain evidence="9">DSM 16467</strain>
    </source>
</reference>
<dbReference type="Proteomes" id="UP000037558">
    <property type="component" value="Unassembled WGS sequence"/>
</dbReference>
<evidence type="ECO:0000256" key="3">
    <source>
        <dbReference type="ARBA" id="ARBA00022692"/>
    </source>
</evidence>
<dbReference type="AlphaFoldDB" id="A0A0M0L9Z3"/>
<comment type="subcellular location">
    <subcellularLocation>
        <location evidence="1">Cell membrane</location>
        <topology evidence="1">Multi-pass membrane protein</topology>
    </subcellularLocation>
</comment>
<keyword evidence="2" id="KW-1003">Cell membrane</keyword>
<name>A0A0M0L9Z3_9BACI</name>
<feature type="transmembrane region" description="Helical" evidence="6">
    <location>
        <begin position="99"/>
        <end position="118"/>
    </location>
</feature>
<proteinExistence type="predicted"/>
<dbReference type="InterPro" id="IPR003807">
    <property type="entry name" value="DUF202"/>
</dbReference>
<dbReference type="OrthoDB" id="582337at2"/>